<keyword evidence="3" id="KW-1185">Reference proteome</keyword>
<keyword evidence="1" id="KW-1133">Transmembrane helix</keyword>
<reference evidence="2" key="1">
    <citation type="journal article" date="2020" name="Stud. Mycol.">
        <title>101 Dothideomycetes genomes: a test case for predicting lifestyles and emergence of pathogens.</title>
        <authorList>
            <person name="Haridas S."/>
            <person name="Albert R."/>
            <person name="Binder M."/>
            <person name="Bloem J."/>
            <person name="Labutti K."/>
            <person name="Salamov A."/>
            <person name="Andreopoulos B."/>
            <person name="Baker S."/>
            <person name="Barry K."/>
            <person name="Bills G."/>
            <person name="Bluhm B."/>
            <person name="Cannon C."/>
            <person name="Castanera R."/>
            <person name="Culley D."/>
            <person name="Daum C."/>
            <person name="Ezra D."/>
            <person name="Gonzalez J."/>
            <person name="Henrissat B."/>
            <person name="Kuo A."/>
            <person name="Liang C."/>
            <person name="Lipzen A."/>
            <person name="Lutzoni F."/>
            <person name="Magnuson J."/>
            <person name="Mondo S."/>
            <person name="Nolan M."/>
            <person name="Ohm R."/>
            <person name="Pangilinan J."/>
            <person name="Park H.-J."/>
            <person name="Ramirez L."/>
            <person name="Alfaro M."/>
            <person name="Sun H."/>
            <person name="Tritt A."/>
            <person name="Yoshinaga Y."/>
            <person name="Zwiers L.-H."/>
            <person name="Turgeon B."/>
            <person name="Goodwin S."/>
            <person name="Spatafora J."/>
            <person name="Crous P."/>
            <person name="Grigoriev I."/>
        </authorList>
    </citation>
    <scope>NUCLEOTIDE SEQUENCE</scope>
    <source>
        <strain evidence="2">CBS 113818</strain>
    </source>
</reference>
<dbReference type="EMBL" id="MU006225">
    <property type="protein sequence ID" value="KAF2826852.1"/>
    <property type="molecule type" value="Genomic_DNA"/>
</dbReference>
<proteinExistence type="predicted"/>
<dbReference type="OrthoDB" id="3799368at2759"/>
<keyword evidence="1" id="KW-0812">Transmembrane</keyword>
<evidence type="ECO:0000313" key="2">
    <source>
        <dbReference type="EMBL" id="KAF2826852.1"/>
    </source>
</evidence>
<dbReference type="Proteomes" id="UP000799424">
    <property type="component" value="Unassembled WGS sequence"/>
</dbReference>
<name>A0A6A7A0J4_9PLEO</name>
<feature type="transmembrane region" description="Helical" evidence="1">
    <location>
        <begin position="20"/>
        <end position="40"/>
    </location>
</feature>
<sequence length="273" mass="30611">MPRSLNSNAHDFQHHNAATALALIVFAQMAGLLFGLWYIVTSYQTQRPNVERSLTVRKRCAKKILAQNSAPSSVQDPYRHCSSLGVEILYSVRTTEAVGDVQTGGFFLLPTELRLEVYKYLIHDCLGEGFAADAAGLYLSCRQIHNKLEAEAIAKIRSLLMAKGGYQRDTQGCGTIRFGLSKDRARRGKESDLNVQLPSLRASYAGDKNPEDHLDFRTMAEYLLPVLHLPWNVLTLNFDKASGAVIDFRDVNYLSVYLFYQLQRRTTADAAVF</sequence>
<protein>
    <submittedName>
        <fullName evidence="2">Uncharacterized protein</fullName>
    </submittedName>
</protein>
<gene>
    <name evidence="2" type="ORF">CC86DRAFT_406096</name>
</gene>
<organism evidence="2 3">
    <name type="scientific">Ophiobolus disseminans</name>
    <dbReference type="NCBI Taxonomy" id="1469910"/>
    <lineage>
        <taxon>Eukaryota</taxon>
        <taxon>Fungi</taxon>
        <taxon>Dikarya</taxon>
        <taxon>Ascomycota</taxon>
        <taxon>Pezizomycotina</taxon>
        <taxon>Dothideomycetes</taxon>
        <taxon>Pleosporomycetidae</taxon>
        <taxon>Pleosporales</taxon>
        <taxon>Pleosporineae</taxon>
        <taxon>Phaeosphaeriaceae</taxon>
        <taxon>Ophiobolus</taxon>
    </lineage>
</organism>
<dbReference type="AlphaFoldDB" id="A0A6A7A0J4"/>
<evidence type="ECO:0000256" key="1">
    <source>
        <dbReference type="SAM" id="Phobius"/>
    </source>
</evidence>
<accession>A0A6A7A0J4</accession>
<evidence type="ECO:0000313" key="3">
    <source>
        <dbReference type="Proteomes" id="UP000799424"/>
    </source>
</evidence>
<keyword evidence="1" id="KW-0472">Membrane</keyword>